<feature type="repeat" description="PPR" evidence="3">
    <location>
        <begin position="315"/>
        <end position="349"/>
    </location>
</feature>
<dbReference type="InterPro" id="IPR002885">
    <property type="entry name" value="PPR_rpt"/>
</dbReference>
<evidence type="ECO:0000256" key="3">
    <source>
        <dbReference type="PROSITE-ProRule" id="PRU00708"/>
    </source>
</evidence>
<dbReference type="SUPFAM" id="SSF48452">
    <property type="entry name" value="TPR-like"/>
    <property type="match status" value="1"/>
</dbReference>
<dbReference type="GO" id="GO:0005739">
    <property type="term" value="C:mitochondrion"/>
    <property type="evidence" value="ECO:0007669"/>
    <property type="project" value="TreeGrafter"/>
</dbReference>
<comment type="similarity">
    <text evidence="1">Belongs to the PPR family. P subfamily.</text>
</comment>
<proteinExistence type="inferred from homology"/>
<organism evidence="4 5">
    <name type="scientific">Vigna mungo</name>
    <name type="common">Black gram</name>
    <name type="synonym">Phaseolus mungo</name>
    <dbReference type="NCBI Taxonomy" id="3915"/>
    <lineage>
        <taxon>Eukaryota</taxon>
        <taxon>Viridiplantae</taxon>
        <taxon>Streptophyta</taxon>
        <taxon>Embryophyta</taxon>
        <taxon>Tracheophyta</taxon>
        <taxon>Spermatophyta</taxon>
        <taxon>Magnoliopsida</taxon>
        <taxon>eudicotyledons</taxon>
        <taxon>Gunneridae</taxon>
        <taxon>Pentapetalae</taxon>
        <taxon>rosids</taxon>
        <taxon>fabids</taxon>
        <taxon>Fabales</taxon>
        <taxon>Fabaceae</taxon>
        <taxon>Papilionoideae</taxon>
        <taxon>50 kb inversion clade</taxon>
        <taxon>NPAAA clade</taxon>
        <taxon>indigoferoid/millettioid clade</taxon>
        <taxon>Phaseoleae</taxon>
        <taxon>Vigna</taxon>
    </lineage>
</organism>
<dbReference type="PANTHER" id="PTHR45717:SF38">
    <property type="entry name" value="PENTACOTRIPEPTIDE-REPEAT REGION OF PRORP DOMAIN-CONTAINING PROTEIN"/>
    <property type="match status" value="1"/>
</dbReference>
<dbReference type="Pfam" id="PF13812">
    <property type="entry name" value="PPR_3"/>
    <property type="match status" value="1"/>
</dbReference>
<dbReference type="Pfam" id="PF01535">
    <property type="entry name" value="PPR"/>
    <property type="match status" value="2"/>
</dbReference>
<sequence>MSIFRQCLFSIKELYRVAIVSLICRRQGHSVEVSGLLLCGIKHDTERYLSRKNVCGCYPALSGAKNVFLREESYHTSPVIGKFFMGSRHLSSLVNEKSWYENVLNETVLELEKSLSAMASGDINLEEEVQQQFELKPRRLDDPMSEYADDLFLGCREPLKRKTSLELLRTVMNSPAPYLPGILKRFAEAVEDLSHLEAPKIVFILWKHHMYYKALKVLSAVSLNLLSQVFCKIYGWFHIGKTDASLSRSKRPAGIMASEAAFSILYTILEWLETKKQFEHSENAYASRLDLIAKVQGVDVAEKYMKNDVPDSFKGELLYRTLLVNFVRSSNMEKSLAVFEKMRSLGLPITIYTLNQMIILYKKYDRRKILGIFSFMKNKNLTPSHLTYRILIATKGETGDIIGMEQLVDDMKSHGLQPDIHLLTDLARFYISEGCKDKAISILKEIERVNSHEYIRAHNKLFSLYASLDMTSDVSRIWNHCKSDPTMMECEAAIGAWGKLGEVEEAEAVFEMAMQKFKGPQSRLFSELLGVYALNDQISKGKDFIERMRHSRFWSGPLLWDGLVRFYVKAGDVEKAASILSKAVERQCGGAVKPLFRSYMVVMEQYANCGDVYNTEKWFHKMRQCGYTGRPRPFQILIQAYLKAKIPVYGIRERMKAENVFPSKEFSMQLTEIDALKSVYLIDP</sequence>
<protein>
    <recommendedName>
        <fullName evidence="6">Pentatricopeptide repeat-containing protein</fullName>
    </recommendedName>
</protein>
<accession>A0AAQ3MZL1</accession>
<name>A0AAQ3MZL1_VIGMU</name>
<evidence type="ECO:0000313" key="5">
    <source>
        <dbReference type="Proteomes" id="UP001374535"/>
    </source>
</evidence>
<evidence type="ECO:0000256" key="2">
    <source>
        <dbReference type="ARBA" id="ARBA00022737"/>
    </source>
</evidence>
<evidence type="ECO:0000256" key="1">
    <source>
        <dbReference type="ARBA" id="ARBA00007626"/>
    </source>
</evidence>
<dbReference type="GO" id="GO:0003729">
    <property type="term" value="F:mRNA binding"/>
    <property type="evidence" value="ECO:0007669"/>
    <property type="project" value="UniProtKB-ARBA"/>
</dbReference>
<evidence type="ECO:0008006" key="6">
    <source>
        <dbReference type="Google" id="ProtNLM"/>
    </source>
</evidence>
<dbReference type="Gene3D" id="1.25.40.10">
    <property type="entry name" value="Tetratricopeptide repeat domain"/>
    <property type="match status" value="2"/>
</dbReference>
<dbReference type="PROSITE" id="PS51375">
    <property type="entry name" value="PPR"/>
    <property type="match status" value="1"/>
</dbReference>
<gene>
    <name evidence="4" type="ORF">V8G54_025926</name>
</gene>
<dbReference type="EMBL" id="CP144693">
    <property type="protein sequence ID" value="WVY99856.1"/>
    <property type="molecule type" value="Genomic_DNA"/>
</dbReference>
<dbReference type="InterPro" id="IPR011990">
    <property type="entry name" value="TPR-like_helical_dom_sf"/>
</dbReference>
<dbReference type="AlphaFoldDB" id="A0AAQ3MZL1"/>
<dbReference type="NCBIfam" id="TIGR00756">
    <property type="entry name" value="PPR"/>
    <property type="match status" value="1"/>
</dbReference>
<dbReference type="Proteomes" id="UP001374535">
    <property type="component" value="Chromosome 8"/>
</dbReference>
<keyword evidence="5" id="KW-1185">Reference proteome</keyword>
<dbReference type="PANTHER" id="PTHR45717">
    <property type="entry name" value="OS12G0527900 PROTEIN"/>
    <property type="match status" value="1"/>
</dbReference>
<evidence type="ECO:0000313" key="4">
    <source>
        <dbReference type="EMBL" id="WVY99856.1"/>
    </source>
</evidence>
<keyword evidence="2" id="KW-0677">Repeat</keyword>
<reference evidence="4 5" key="1">
    <citation type="journal article" date="2023" name="Life. Sci Alliance">
        <title>Evolutionary insights into 3D genome organization and epigenetic landscape of Vigna mungo.</title>
        <authorList>
            <person name="Junaid A."/>
            <person name="Singh B."/>
            <person name="Bhatia S."/>
        </authorList>
    </citation>
    <scope>NUCLEOTIDE SEQUENCE [LARGE SCALE GENOMIC DNA]</scope>
    <source>
        <strain evidence="4">Urdbean</strain>
    </source>
</reference>